<reference evidence="2 3" key="1">
    <citation type="submission" date="2018-05" db="EMBL/GenBank/DDBJ databases">
        <title>Complete Genome Sequences of Extremely Thermoacidophilic, Metal-Mobilizing Type-Strain Members of the Archaeal Family Sulfolobaceae: Acidianus brierleyi DSM-1651T, Acidianus sulfidivorans DSM-18786T, Metallosphaera hakonensis DSM-7519T, and Metallosphaera prunae DSM-10039T.</title>
        <authorList>
            <person name="Counts J.A."/>
            <person name="Kelly R.M."/>
        </authorList>
    </citation>
    <scope>NUCLEOTIDE SEQUENCE [LARGE SCALE GENOMIC DNA]</scope>
    <source>
        <strain evidence="2 3">DSM 1651</strain>
    </source>
</reference>
<gene>
    <name evidence="2" type="ORF">DFR85_11720</name>
</gene>
<proteinExistence type="predicted"/>
<dbReference type="RefSeq" id="WP_110271047.1">
    <property type="nucleotide sequence ID" value="NZ_CP029289.2"/>
</dbReference>
<keyword evidence="1" id="KW-0175">Coiled coil</keyword>
<organism evidence="2 3">
    <name type="scientific">Acidianus brierleyi</name>
    <dbReference type="NCBI Taxonomy" id="41673"/>
    <lineage>
        <taxon>Archaea</taxon>
        <taxon>Thermoproteota</taxon>
        <taxon>Thermoprotei</taxon>
        <taxon>Sulfolobales</taxon>
        <taxon>Sulfolobaceae</taxon>
        <taxon>Acidianus</taxon>
    </lineage>
</organism>
<feature type="coiled-coil region" evidence="1">
    <location>
        <begin position="81"/>
        <end position="108"/>
    </location>
</feature>
<evidence type="ECO:0000256" key="1">
    <source>
        <dbReference type="SAM" id="Coils"/>
    </source>
</evidence>
<dbReference type="Proteomes" id="UP000248044">
    <property type="component" value="Chromosome"/>
</dbReference>
<dbReference type="AlphaFoldDB" id="A0A2U9IGQ0"/>
<dbReference type="InterPro" id="IPR036390">
    <property type="entry name" value="WH_DNA-bd_sf"/>
</dbReference>
<dbReference type="Gene3D" id="1.10.10.10">
    <property type="entry name" value="Winged helix-like DNA-binding domain superfamily/Winged helix DNA-binding domain"/>
    <property type="match status" value="1"/>
</dbReference>
<dbReference type="GO" id="GO:0003677">
    <property type="term" value="F:DNA binding"/>
    <property type="evidence" value="ECO:0007669"/>
    <property type="project" value="UniProtKB-KW"/>
</dbReference>
<dbReference type="InterPro" id="IPR051815">
    <property type="entry name" value="Molybdate_resp_trans_reg"/>
</dbReference>
<dbReference type="PANTHER" id="PTHR30432:SF1">
    <property type="entry name" value="DNA-BINDING TRANSCRIPTIONAL DUAL REGULATOR MODE"/>
    <property type="match status" value="1"/>
</dbReference>
<dbReference type="OrthoDB" id="36889at2157"/>
<dbReference type="SUPFAM" id="SSF46785">
    <property type="entry name" value="Winged helix' DNA-binding domain"/>
    <property type="match status" value="1"/>
</dbReference>
<evidence type="ECO:0000313" key="2">
    <source>
        <dbReference type="EMBL" id="AWR95166.1"/>
    </source>
</evidence>
<evidence type="ECO:0000313" key="3">
    <source>
        <dbReference type="Proteomes" id="UP000248044"/>
    </source>
</evidence>
<dbReference type="GeneID" id="36832834"/>
<dbReference type="EMBL" id="CP029289">
    <property type="protein sequence ID" value="AWR95166.1"/>
    <property type="molecule type" value="Genomic_DNA"/>
</dbReference>
<dbReference type="PANTHER" id="PTHR30432">
    <property type="entry name" value="TRANSCRIPTIONAL REGULATOR MODE"/>
    <property type="match status" value="1"/>
</dbReference>
<protein>
    <submittedName>
        <fullName evidence="2">DNA-binding protein</fullName>
    </submittedName>
</protein>
<dbReference type="KEGG" id="abri:DFR85_11720"/>
<accession>A0A2U9IGQ0</accession>
<name>A0A2U9IGQ0_9CREN</name>
<keyword evidence="2" id="KW-0238">DNA-binding</keyword>
<sequence length="110" mass="12313">MKFNFKLWIENEDGKPILGKGGVELVKAIIETGSISGASEKLNLSYKFAWEYVRRINASVGGMELKKGGKNAGGTEIPEKLKKMLEIYNSAQEEVQKVLEKYTKMINELS</sequence>
<keyword evidence="3" id="KW-1185">Reference proteome</keyword>
<dbReference type="InterPro" id="IPR036388">
    <property type="entry name" value="WH-like_DNA-bd_sf"/>
</dbReference>